<evidence type="ECO:0000313" key="2">
    <source>
        <dbReference type="EMBL" id="CAJ1954624.1"/>
    </source>
</evidence>
<accession>A0AAD2PVC4</accession>
<sequence>MTRLPRTSLFLCLFLVSTITSPVHGFASWLRCYVELETDEVVMNHHIQPSTVAEHDIPIQVQNSNDGTWSSTVPSTIIQPTATAKTTTTTTTTLQIRLELPQELIRQDVQWVIEVTPEGAAEFVGNGRMCEGTRAHSRNEEPVTLTIKDGSTPLKLVAGYAAGHEAVVLTPPMHIGGQLLDEL</sequence>
<feature type="signal peptide" evidence="1">
    <location>
        <begin position="1"/>
        <end position="25"/>
    </location>
</feature>
<name>A0AAD2PVC4_9STRA</name>
<gene>
    <name evidence="2" type="ORF">CYCCA115_LOCUS15218</name>
</gene>
<dbReference type="Proteomes" id="UP001295423">
    <property type="component" value="Unassembled WGS sequence"/>
</dbReference>
<dbReference type="AlphaFoldDB" id="A0AAD2PVC4"/>
<feature type="chain" id="PRO_5042054599" evidence="1">
    <location>
        <begin position="26"/>
        <end position="183"/>
    </location>
</feature>
<organism evidence="2 3">
    <name type="scientific">Cylindrotheca closterium</name>
    <dbReference type="NCBI Taxonomy" id="2856"/>
    <lineage>
        <taxon>Eukaryota</taxon>
        <taxon>Sar</taxon>
        <taxon>Stramenopiles</taxon>
        <taxon>Ochrophyta</taxon>
        <taxon>Bacillariophyta</taxon>
        <taxon>Bacillariophyceae</taxon>
        <taxon>Bacillariophycidae</taxon>
        <taxon>Bacillariales</taxon>
        <taxon>Bacillariaceae</taxon>
        <taxon>Cylindrotheca</taxon>
    </lineage>
</organism>
<evidence type="ECO:0000256" key="1">
    <source>
        <dbReference type="SAM" id="SignalP"/>
    </source>
</evidence>
<keyword evidence="1" id="KW-0732">Signal</keyword>
<protein>
    <submittedName>
        <fullName evidence="2">Uncharacterized protein</fullName>
    </submittedName>
</protein>
<reference evidence="2" key="1">
    <citation type="submission" date="2023-08" db="EMBL/GenBank/DDBJ databases">
        <authorList>
            <person name="Audoor S."/>
            <person name="Bilcke G."/>
        </authorList>
    </citation>
    <scope>NUCLEOTIDE SEQUENCE</scope>
</reference>
<dbReference type="EMBL" id="CAKOGP040001869">
    <property type="protein sequence ID" value="CAJ1954624.1"/>
    <property type="molecule type" value="Genomic_DNA"/>
</dbReference>
<proteinExistence type="predicted"/>
<keyword evidence="3" id="KW-1185">Reference proteome</keyword>
<evidence type="ECO:0000313" key="3">
    <source>
        <dbReference type="Proteomes" id="UP001295423"/>
    </source>
</evidence>
<comment type="caution">
    <text evidence="2">The sequence shown here is derived from an EMBL/GenBank/DDBJ whole genome shotgun (WGS) entry which is preliminary data.</text>
</comment>